<dbReference type="STRING" id="579105.SAMN04488096_1362"/>
<dbReference type="AlphaFoldDB" id="A0A1M6I0D5"/>
<evidence type="ECO:0000256" key="1">
    <source>
        <dbReference type="SAM" id="Phobius"/>
    </source>
</evidence>
<evidence type="ECO:0000313" key="3">
    <source>
        <dbReference type="Proteomes" id="UP000184225"/>
    </source>
</evidence>
<proteinExistence type="predicted"/>
<keyword evidence="1" id="KW-0812">Transmembrane</keyword>
<feature type="transmembrane region" description="Helical" evidence="1">
    <location>
        <begin position="48"/>
        <end position="74"/>
    </location>
</feature>
<sequence>MFLSGITIQNIVILIIILLSVFGFLFFTINKLIKRTKFYQNKIENKGIIKIGIFHILILISSLLIISLLIYVAFELSFE</sequence>
<keyword evidence="3" id="KW-1185">Reference proteome</keyword>
<keyword evidence="1" id="KW-1133">Transmembrane helix</keyword>
<accession>A0A1M6I0D5</accession>
<evidence type="ECO:0000313" key="2">
    <source>
        <dbReference type="EMBL" id="SHJ27918.1"/>
    </source>
</evidence>
<gene>
    <name evidence="2" type="ORF">SAMN04488096_1362</name>
</gene>
<feature type="transmembrane region" description="Helical" evidence="1">
    <location>
        <begin position="6"/>
        <end position="27"/>
    </location>
</feature>
<protein>
    <submittedName>
        <fullName evidence="2">Uncharacterized protein</fullName>
    </submittedName>
</protein>
<reference evidence="2 3" key="1">
    <citation type="submission" date="2016-11" db="EMBL/GenBank/DDBJ databases">
        <authorList>
            <person name="Jaros S."/>
            <person name="Januszkiewicz K."/>
            <person name="Wedrychowicz H."/>
        </authorList>
    </citation>
    <scope>NUCLEOTIDE SEQUENCE [LARGE SCALE GENOMIC DNA]</scope>
    <source>
        <strain evidence="2 3">DSM 21425</strain>
    </source>
</reference>
<name>A0A1M6I0D5_9FLAO</name>
<dbReference type="Proteomes" id="UP000184225">
    <property type="component" value="Unassembled WGS sequence"/>
</dbReference>
<dbReference type="EMBL" id="FQYY01000036">
    <property type="protein sequence ID" value="SHJ27918.1"/>
    <property type="molecule type" value="Genomic_DNA"/>
</dbReference>
<organism evidence="2 3">
    <name type="scientific">Mesonia phycicola</name>
    <dbReference type="NCBI Taxonomy" id="579105"/>
    <lineage>
        <taxon>Bacteria</taxon>
        <taxon>Pseudomonadati</taxon>
        <taxon>Bacteroidota</taxon>
        <taxon>Flavobacteriia</taxon>
        <taxon>Flavobacteriales</taxon>
        <taxon>Flavobacteriaceae</taxon>
        <taxon>Mesonia</taxon>
    </lineage>
</organism>
<keyword evidence="1" id="KW-0472">Membrane</keyword>